<accession>A0A9P3LM63</accession>
<dbReference type="InterPro" id="IPR011333">
    <property type="entry name" value="SKP1/BTB/POZ_sf"/>
</dbReference>
<dbReference type="PROSITE" id="PS50097">
    <property type="entry name" value="BTB"/>
    <property type="match status" value="1"/>
</dbReference>
<keyword evidence="4" id="KW-1185">Reference proteome</keyword>
<evidence type="ECO:0000313" key="3">
    <source>
        <dbReference type="EMBL" id="GJF00091.1"/>
    </source>
</evidence>
<gene>
    <name evidence="3" type="ORF">PsYK624_163700</name>
</gene>
<dbReference type="OrthoDB" id="2743342at2759"/>
<comment type="caution">
    <text evidence="3">The sequence shown here is derived from an EMBL/GenBank/DDBJ whole genome shotgun (WGS) entry which is preliminary data.</text>
</comment>
<proteinExistence type="predicted"/>
<reference evidence="3 4" key="1">
    <citation type="submission" date="2021-08" db="EMBL/GenBank/DDBJ databases">
        <title>Draft Genome Sequence of Phanerochaete sordida strain YK-624.</title>
        <authorList>
            <person name="Mori T."/>
            <person name="Dohra H."/>
            <person name="Suzuki T."/>
            <person name="Kawagishi H."/>
            <person name="Hirai H."/>
        </authorList>
    </citation>
    <scope>NUCLEOTIDE SEQUENCE [LARGE SCALE GENOMIC DNA]</scope>
    <source>
        <strain evidence="3 4">YK-624</strain>
    </source>
</reference>
<dbReference type="AlphaFoldDB" id="A0A9P3LM63"/>
<feature type="region of interest" description="Disordered" evidence="1">
    <location>
        <begin position="1"/>
        <end position="34"/>
    </location>
</feature>
<dbReference type="Proteomes" id="UP000703269">
    <property type="component" value="Unassembled WGS sequence"/>
</dbReference>
<organism evidence="3 4">
    <name type="scientific">Phanerochaete sordida</name>
    <dbReference type="NCBI Taxonomy" id="48140"/>
    <lineage>
        <taxon>Eukaryota</taxon>
        <taxon>Fungi</taxon>
        <taxon>Dikarya</taxon>
        <taxon>Basidiomycota</taxon>
        <taxon>Agaricomycotina</taxon>
        <taxon>Agaricomycetes</taxon>
        <taxon>Polyporales</taxon>
        <taxon>Phanerochaetaceae</taxon>
        <taxon>Phanerochaete</taxon>
    </lineage>
</organism>
<feature type="domain" description="BTB" evidence="2">
    <location>
        <begin position="57"/>
        <end position="124"/>
    </location>
</feature>
<dbReference type="EMBL" id="BPQB01000133">
    <property type="protein sequence ID" value="GJF00091.1"/>
    <property type="molecule type" value="Genomic_DNA"/>
</dbReference>
<evidence type="ECO:0000256" key="1">
    <source>
        <dbReference type="SAM" id="MobiDB-lite"/>
    </source>
</evidence>
<evidence type="ECO:0000313" key="4">
    <source>
        <dbReference type="Proteomes" id="UP000703269"/>
    </source>
</evidence>
<dbReference type="Gene3D" id="3.30.710.10">
    <property type="entry name" value="Potassium Channel Kv1.1, Chain A"/>
    <property type="match status" value="1"/>
</dbReference>
<evidence type="ECO:0000259" key="2">
    <source>
        <dbReference type="PROSITE" id="PS50097"/>
    </source>
</evidence>
<protein>
    <recommendedName>
        <fullName evidence="2">BTB domain-containing protein</fullName>
    </recommendedName>
</protein>
<name>A0A9P3LM63_9APHY</name>
<sequence length="370" mass="41952">MTRRSQAQADIDDDAREGKRQKMEEEEVEVSASAPRAAGPVMQAFEPRHPDLWYRDGNVIVAADGMSFKVHAGILEKHSTVFRELLDDTRPREQPLGVFEGCSVLRVDDHGEDLAEVLQVLYDGGSGGFFDWKKPIEFPHLRKVTLVAIKYNVQHVIREVIARLGYMFPSSFEPSRLKLHHYENAQPWHPVRFSHVGEASTVVVLARAINQEEPPAFIFMALYHCLGMKADVLRHPDHQDEGWSLSHEDFVRCMLATDSLVAKCSTVRGCVVDALQKPLCSNESCRSGVQRLVCDWIQRGMFSDFDVLRSCDHELRKQAKKHPVHKLCKGCEKTFIRAIDAERREVFADLGKTFDIPNWPAAQVQPQPSA</sequence>
<dbReference type="InterPro" id="IPR000210">
    <property type="entry name" value="BTB/POZ_dom"/>
</dbReference>